<dbReference type="AlphaFoldDB" id="A0A644YMP4"/>
<dbReference type="InterPro" id="IPR008927">
    <property type="entry name" value="6-PGluconate_DH-like_C_sf"/>
</dbReference>
<organism evidence="2">
    <name type="scientific">bioreactor metagenome</name>
    <dbReference type="NCBI Taxonomy" id="1076179"/>
    <lineage>
        <taxon>unclassified sequences</taxon>
        <taxon>metagenomes</taxon>
        <taxon>ecological metagenomes</taxon>
    </lineage>
</organism>
<accession>A0A644YMP4</accession>
<sequence>MENWGKIFGGNDKYTYSIYSHAYCPSIAEVQYAFYLEELELAKAIGVSVQEYPKKNFLSRTSILGPEYMGDDCIVPFDEQYETAYGTGPFTIQNRYITEDIPVGCHIYHELGKKYGVKTKVIDSMITLASVMTGHDFFSEGMTLDDLGIGHLDKEQLLRYLNEDIYVEK</sequence>
<evidence type="ECO:0000259" key="1">
    <source>
        <dbReference type="Pfam" id="PF02317"/>
    </source>
</evidence>
<dbReference type="GO" id="GO:0016491">
    <property type="term" value="F:oxidoreductase activity"/>
    <property type="evidence" value="ECO:0007669"/>
    <property type="project" value="InterPro"/>
</dbReference>
<dbReference type="InterPro" id="IPR013328">
    <property type="entry name" value="6PGD_dom2"/>
</dbReference>
<name>A0A644YMP4_9ZZZZ</name>
<dbReference type="Gene3D" id="1.10.1040.10">
    <property type="entry name" value="N-(1-d-carboxylethyl)-l-norvaline Dehydrogenase, domain 2"/>
    <property type="match status" value="1"/>
</dbReference>
<dbReference type="InterPro" id="IPR003421">
    <property type="entry name" value="Opine_DH"/>
</dbReference>
<dbReference type="SUPFAM" id="SSF48179">
    <property type="entry name" value="6-phosphogluconate dehydrogenase C-terminal domain-like"/>
    <property type="match status" value="1"/>
</dbReference>
<dbReference type="Pfam" id="PF02317">
    <property type="entry name" value="Octopine_DH"/>
    <property type="match status" value="1"/>
</dbReference>
<protein>
    <recommendedName>
        <fullName evidence="1">Opine dehydrogenase domain-containing protein</fullName>
    </recommendedName>
</protein>
<dbReference type="EMBL" id="VSSQ01005467">
    <property type="protein sequence ID" value="MPM29268.1"/>
    <property type="molecule type" value="Genomic_DNA"/>
</dbReference>
<comment type="caution">
    <text evidence="2">The sequence shown here is derived from an EMBL/GenBank/DDBJ whole genome shotgun (WGS) entry which is preliminary data.</text>
</comment>
<gene>
    <name evidence="2" type="ORF">SDC9_75808</name>
</gene>
<proteinExistence type="predicted"/>
<feature type="domain" description="Opine dehydrogenase" evidence="1">
    <location>
        <begin position="11"/>
        <end position="132"/>
    </location>
</feature>
<reference evidence="2" key="1">
    <citation type="submission" date="2019-08" db="EMBL/GenBank/DDBJ databases">
        <authorList>
            <person name="Kucharzyk K."/>
            <person name="Murdoch R.W."/>
            <person name="Higgins S."/>
            <person name="Loffler F."/>
        </authorList>
    </citation>
    <scope>NUCLEOTIDE SEQUENCE</scope>
</reference>
<evidence type="ECO:0000313" key="2">
    <source>
        <dbReference type="EMBL" id="MPM29268.1"/>
    </source>
</evidence>